<protein>
    <recommendedName>
        <fullName evidence="3">DUF2171 domain-containing protein</fullName>
    </recommendedName>
</protein>
<evidence type="ECO:0000313" key="1">
    <source>
        <dbReference type="EMBL" id="TWI55520.1"/>
    </source>
</evidence>
<evidence type="ECO:0008006" key="3">
    <source>
        <dbReference type="Google" id="ProtNLM"/>
    </source>
</evidence>
<dbReference type="AlphaFoldDB" id="A0A562QH52"/>
<dbReference type="InterPro" id="IPR018684">
    <property type="entry name" value="DUF2171"/>
</dbReference>
<dbReference type="RefSeq" id="WP_145140170.1">
    <property type="nucleotide sequence ID" value="NZ_VLKY01000004.1"/>
</dbReference>
<organism evidence="1 2">
    <name type="scientific">Pseudomonas duriflava</name>
    <dbReference type="NCBI Taxonomy" id="459528"/>
    <lineage>
        <taxon>Bacteria</taxon>
        <taxon>Pseudomonadati</taxon>
        <taxon>Pseudomonadota</taxon>
        <taxon>Gammaproteobacteria</taxon>
        <taxon>Pseudomonadales</taxon>
        <taxon>Pseudomonadaceae</taxon>
        <taxon>Pseudomonas</taxon>
    </lineage>
</organism>
<gene>
    <name evidence="1" type="ORF">IQ22_01444</name>
</gene>
<dbReference type="Pfam" id="PF09939">
    <property type="entry name" value="DUF2171"/>
    <property type="match status" value="1"/>
</dbReference>
<accession>A0A562QH52</accession>
<dbReference type="OrthoDB" id="5569780at2"/>
<dbReference type="EMBL" id="VLKY01000004">
    <property type="protein sequence ID" value="TWI55520.1"/>
    <property type="molecule type" value="Genomic_DNA"/>
</dbReference>
<evidence type="ECO:0000313" key="2">
    <source>
        <dbReference type="Proteomes" id="UP000316905"/>
    </source>
</evidence>
<dbReference type="Proteomes" id="UP000316905">
    <property type="component" value="Unassembled WGS sequence"/>
</dbReference>
<comment type="caution">
    <text evidence="1">The sequence shown here is derived from an EMBL/GenBank/DDBJ whole genome shotgun (WGS) entry which is preliminary data.</text>
</comment>
<proteinExistence type="predicted"/>
<name>A0A562QH52_9PSED</name>
<reference evidence="1 2" key="1">
    <citation type="journal article" date="2015" name="Stand. Genomic Sci.">
        <title>Genomic Encyclopedia of Bacterial and Archaeal Type Strains, Phase III: the genomes of soil and plant-associated and newly described type strains.</title>
        <authorList>
            <person name="Whitman W.B."/>
            <person name="Woyke T."/>
            <person name="Klenk H.P."/>
            <person name="Zhou Y."/>
            <person name="Lilburn T.G."/>
            <person name="Beck B.J."/>
            <person name="De Vos P."/>
            <person name="Vandamme P."/>
            <person name="Eisen J.A."/>
            <person name="Garrity G."/>
            <person name="Hugenholtz P."/>
            <person name="Kyrpides N.C."/>
        </authorList>
    </citation>
    <scope>NUCLEOTIDE SEQUENCE [LARGE SCALE GENOMIC DNA]</scope>
    <source>
        <strain evidence="1 2">CGMCC 1.6858</strain>
    </source>
</reference>
<sequence length="78" mass="8793">MVDINSIQEHAEVIGSDGQHIGTVDHMEGSDRIKLTKQDQESQGKHHYIPLSWVKSVEGGKIQLVKTRDEAERDWQAA</sequence>
<keyword evidence="2" id="KW-1185">Reference proteome</keyword>